<keyword evidence="7 8" id="KW-0472">Membrane</keyword>
<comment type="subcellular location">
    <subcellularLocation>
        <location evidence="1">Cell membrane</location>
        <topology evidence="1">Multi-pass membrane protein</topology>
    </subcellularLocation>
</comment>
<feature type="transmembrane region" description="Helical" evidence="8">
    <location>
        <begin position="291"/>
        <end position="312"/>
    </location>
</feature>
<feature type="transmembrane region" description="Helical" evidence="8">
    <location>
        <begin position="318"/>
        <end position="340"/>
    </location>
</feature>
<dbReference type="SUPFAM" id="SSF103473">
    <property type="entry name" value="MFS general substrate transporter"/>
    <property type="match status" value="1"/>
</dbReference>
<feature type="domain" description="Major facilitator superfamily (MFS) profile" evidence="9">
    <location>
        <begin position="14"/>
        <end position="405"/>
    </location>
</feature>
<feature type="transmembrane region" description="Helical" evidence="8">
    <location>
        <begin position="352"/>
        <end position="375"/>
    </location>
</feature>
<protein>
    <submittedName>
        <fullName evidence="10">MFS transporter</fullName>
    </submittedName>
</protein>
<keyword evidence="6 8" id="KW-1133">Transmembrane helix</keyword>
<proteinExistence type="inferred from homology"/>
<feature type="transmembrane region" description="Helical" evidence="8">
    <location>
        <begin position="381"/>
        <end position="401"/>
    </location>
</feature>
<evidence type="ECO:0000313" key="11">
    <source>
        <dbReference type="Proteomes" id="UP000247476"/>
    </source>
</evidence>
<comment type="similarity">
    <text evidence="2">Belongs to the major facilitator superfamily. TCR/Tet family.</text>
</comment>
<dbReference type="PROSITE" id="PS00216">
    <property type="entry name" value="SUGAR_TRANSPORT_1"/>
    <property type="match status" value="1"/>
</dbReference>
<feature type="transmembrane region" description="Helical" evidence="8">
    <location>
        <begin position="15"/>
        <end position="39"/>
    </location>
</feature>
<dbReference type="Pfam" id="PF07690">
    <property type="entry name" value="MFS_1"/>
    <property type="match status" value="1"/>
</dbReference>
<keyword evidence="4" id="KW-1003">Cell membrane</keyword>
<feature type="transmembrane region" description="Helical" evidence="8">
    <location>
        <begin position="154"/>
        <end position="173"/>
    </location>
</feature>
<feature type="transmembrane region" description="Helical" evidence="8">
    <location>
        <begin position="257"/>
        <end position="279"/>
    </location>
</feature>
<reference evidence="10 11" key="1">
    <citation type="submission" date="2018-05" db="EMBL/GenBank/DDBJ databases">
        <title>Paenibacillus flagellatus sp. nov., isolated from selenium mineral soil.</title>
        <authorList>
            <person name="Dai X."/>
        </authorList>
    </citation>
    <scope>NUCLEOTIDE SEQUENCE [LARGE SCALE GENOMIC DNA]</scope>
    <source>
        <strain evidence="10 11">DXL2</strain>
    </source>
</reference>
<evidence type="ECO:0000259" key="9">
    <source>
        <dbReference type="PROSITE" id="PS50850"/>
    </source>
</evidence>
<dbReference type="PRINTS" id="PR01035">
    <property type="entry name" value="TCRTETA"/>
</dbReference>
<evidence type="ECO:0000256" key="1">
    <source>
        <dbReference type="ARBA" id="ARBA00004651"/>
    </source>
</evidence>
<sequence length="433" mass="45758">MPVQPSTALDKKADLLSVASVPLIMTLGNSMFIPVLPVIQGKLGLTSLQTSLIITVYAITAILLIPIAGLLSDRYGRRMVMIPSLIVTAAGGLISGVAALYASPGAYGFILLGRFIQGIGASGAFPIVLPLVGDLFRDEKQVSKGLGLIETANTFGKVLSPVLGAALAAWLWYAPFFSIPLLCAIAIVLLALFLKVPPSDERPPGFKALIRPVLLVLKEKKRWLLPIFAAGGIVMFVLFGFLFHLSSMLEKQYGIDGVVKGLLIAIPLLMLCTASYIAGKGVGENKTAMKWIAVTGMAAGTAAMLAIAWIVPGSVASWLVWYTVAGVGFGVALPALDALITEGIQKKQRGSITSIYSSMRFIGVAAGPPAAAVLTRYGHGAVFYTFAALCAVAALIAFVWIKPGQGTKESRRKSGVHVEPFDISSKFRSKSRI</sequence>
<evidence type="ECO:0000256" key="3">
    <source>
        <dbReference type="ARBA" id="ARBA00022448"/>
    </source>
</evidence>
<dbReference type="Gene3D" id="1.20.1250.20">
    <property type="entry name" value="MFS general substrate transporter like domains"/>
    <property type="match status" value="1"/>
</dbReference>
<evidence type="ECO:0000256" key="4">
    <source>
        <dbReference type="ARBA" id="ARBA00022475"/>
    </source>
</evidence>
<dbReference type="EMBL" id="QJVJ01000018">
    <property type="protein sequence ID" value="PYI50520.1"/>
    <property type="molecule type" value="Genomic_DNA"/>
</dbReference>
<gene>
    <name evidence="10" type="ORF">DLM86_28890</name>
</gene>
<dbReference type="OrthoDB" id="2986280at2"/>
<feature type="transmembrane region" description="Helical" evidence="8">
    <location>
        <begin position="179"/>
        <end position="197"/>
    </location>
</feature>
<evidence type="ECO:0000256" key="5">
    <source>
        <dbReference type="ARBA" id="ARBA00022692"/>
    </source>
</evidence>
<dbReference type="AlphaFoldDB" id="A0A2V5K9M5"/>
<keyword evidence="11" id="KW-1185">Reference proteome</keyword>
<feature type="transmembrane region" description="Helical" evidence="8">
    <location>
        <begin position="107"/>
        <end position="133"/>
    </location>
</feature>
<evidence type="ECO:0000256" key="6">
    <source>
        <dbReference type="ARBA" id="ARBA00022989"/>
    </source>
</evidence>
<dbReference type="PANTHER" id="PTHR43124:SF3">
    <property type="entry name" value="CHLORAMPHENICOL EFFLUX PUMP RV0191"/>
    <property type="match status" value="1"/>
</dbReference>
<feature type="transmembrane region" description="Helical" evidence="8">
    <location>
        <begin position="223"/>
        <end position="245"/>
    </location>
</feature>
<organism evidence="10 11">
    <name type="scientific">Paenibacillus flagellatus</name>
    <dbReference type="NCBI Taxonomy" id="2211139"/>
    <lineage>
        <taxon>Bacteria</taxon>
        <taxon>Bacillati</taxon>
        <taxon>Bacillota</taxon>
        <taxon>Bacilli</taxon>
        <taxon>Bacillales</taxon>
        <taxon>Paenibacillaceae</taxon>
        <taxon>Paenibacillus</taxon>
    </lineage>
</organism>
<keyword evidence="3" id="KW-0813">Transport</keyword>
<dbReference type="InterPro" id="IPR011701">
    <property type="entry name" value="MFS"/>
</dbReference>
<evidence type="ECO:0000256" key="7">
    <source>
        <dbReference type="ARBA" id="ARBA00023136"/>
    </source>
</evidence>
<comment type="caution">
    <text evidence="10">The sequence shown here is derived from an EMBL/GenBank/DDBJ whole genome shotgun (WGS) entry which is preliminary data.</text>
</comment>
<dbReference type="RefSeq" id="WP_110843535.1">
    <property type="nucleotide sequence ID" value="NZ_QJVJ01000018.1"/>
</dbReference>
<evidence type="ECO:0000256" key="2">
    <source>
        <dbReference type="ARBA" id="ARBA00007520"/>
    </source>
</evidence>
<dbReference type="CDD" id="cd17474">
    <property type="entry name" value="MFS_YfmO_like"/>
    <property type="match status" value="1"/>
</dbReference>
<dbReference type="InterPro" id="IPR001958">
    <property type="entry name" value="Tet-R_TetA/multi-R_MdtG-like"/>
</dbReference>
<feature type="transmembrane region" description="Helical" evidence="8">
    <location>
        <begin position="51"/>
        <end position="72"/>
    </location>
</feature>
<dbReference type="InterPro" id="IPR050189">
    <property type="entry name" value="MFS_Efflux_Transporters"/>
</dbReference>
<dbReference type="GO" id="GO:0022857">
    <property type="term" value="F:transmembrane transporter activity"/>
    <property type="evidence" value="ECO:0007669"/>
    <property type="project" value="InterPro"/>
</dbReference>
<evidence type="ECO:0000256" key="8">
    <source>
        <dbReference type="SAM" id="Phobius"/>
    </source>
</evidence>
<dbReference type="Proteomes" id="UP000247476">
    <property type="component" value="Unassembled WGS sequence"/>
</dbReference>
<dbReference type="GO" id="GO:0005886">
    <property type="term" value="C:plasma membrane"/>
    <property type="evidence" value="ECO:0007669"/>
    <property type="project" value="UniProtKB-SubCell"/>
</dbReference>
<dbReference type="PROSITE" id="PS50850">
    <property type="entry name" value="MFS"/>
    <property type="match status" value="1"/>
</dbReference>
<accession>A0A2V5K9M5</accession>
<dbReference type="PANTHER" id="PTHR43124">
    <property type="entry name" value="PURINE EFFLUX PUMP PBUE"/>
    <property type="match status" value="1"/>
</dbReference>
<feature type="transmembrane region" description="Helical" evidence="8">
    <location>
        <begin position="79"/>
        <end position="101"/>
    </location>
</feature>
<dbReference type="InterPro" id="IPR005829">
    <property type="entry name" value="Sugar_transporter_CS"/>
</dbReference>
<dbReference type="PROSITE" id="PS00217">
    <property type="entry name" value="SUGAR_TRANSPORT_2"/>
    <property type="match status" value="1"/>
</dbReference>
<dbReference type="InterPro" id="IPR036259">
    <property type="entry name" value="MFS_trans_sf"/>
</dbReference>
<keyword evidence="5 8" id="KW-0812">Transmembrane</keyword>
<dbReference type="InterPro" id="IPR020846">
    <property type="entry name" value="MFS_dom"/>
</dbReference>
<evidence type="ECO:0000313" key="10">
    <source>
        <dbReference type="EMBL" id="PYI50520.1"/>
    </source>
</evidence>
<name>A0A2V5K9M5_9BACL</name>